<accession>S9X4B6</accession>
<sequence length="123" mass="14638">MKELKELSDKSDIDMHAVNKRSSPVRISPQKARAQRSAWAHFRDMTRTQNRNLQTMRRESKWNEYRGGNIEMNRFIDQNMQQDYEKQLELASEEYVLDPAELEAEQEEELQEVPVEFEYAASI</sequence>
<dbReference type="GeneID" id="25034661"/>
<evidence type="ECO:0000313" key="2">
    <source>
        <dbReference type="EMBL" id="EPY51907.1"/>
    </source>
</evidence>
<gene>
    <name evidence="2" type="ORF">SPOG_00329</name>
</gene>
<dbReference type="OrthoDB" id="5356631at2759"/>
<organism evidence="2 3">
    <name type="scientific">Schizosaccharomyces cryophilus (strain OY26 / ATCC MYA-4695 / CBS 11777 / NBRC 106824 / NRRL Y48691)</name>
    <name type="common">Fission yeast</name>
    <dbReference type="NCBI Taxonomy" id="653667"/>
    <lineage>
        <taxon>Eukaryota</taxon>
        <taxon>Fungi</taxon>
        <taxon>Dikarya</taxon>
        <taxon>Ascomycota</taxon>
        <taxon>Taphrinomycotina</taxon>
        <taxon>Schizosaccharomycetes</taxon>
        <taxon>Schizosaccharomycetales</taxon>
        <taxon>Schizosaccharomycetaceae</taxon>
        <taxon>Schizosaccharomyces</taxon>
    </lineage>
</organism>
<reference evidence="2 3" key="1">
    <citation type="journal article" date="2011" name="Science">
        <title>Comparative functional genomics of the fission yeasts.</title>
        <authorList>
            <person name="Rhind N."/>
            <person name="Chen Z."/>
            <person name="Yassour M."/>
            <person name="Thompson D.A."/>
            <person name="Haas B.J."/>
            <person name="Habib N."/>
            <person name="Wapinski I."/>
            <person name="Roy S."/>
            <person name="Lin M.F."/>
            <person name="Heiman D.I."/>
            <person name="Young S.K."/>
            <person name="Furuya K."/>
            <person name="Guo Y."/>
            <person name="Pidoux A."/>
            <person name="Chen H.M."/>
            <person name="Robbertse B."/>
            <person name="Goldberg J.M."/>
            <person name="Aoki K."/>
            <person name="Bayne E.H."/>
            <person name="Berlin A.M."/>
            <person name="Desjardins C.A."/>
            <person name="Dobbs E."/>
            <person name="Dukaj L."/>
            <person name="Fan L."/>
            <person name="FitzGerald M.G."/>
            <person name="French C."/>
            <person name="Gujja S."/>
            <person name="Hansen K."/>
            <person name="Keifenheim D."/>
            <person name="Levin J.Z."/>
            <person name="Mosher R.A."/>
            <person name="Mueller C.A."/>
            <person name="Pfiffner J."/>
            <person name="Priest M."/>
            <person name="Russ C."/>
            <person name="Smialowska A."/>
            <person name="Swoboda P."/>
            <person name="Sykes S.M."/>
            <person name="Vaughn M."/>
            <person name="Vengrova S."/>
            <person name="Yoder R."/>
            <person name="Zeng Q."/>
            <person name="Allshire R."/>
            <person name="Baulcombe D."/>
            <person name="Birren B.W."/>
            <person name="Brown W."/>
            <person name="Ekwall K."/>
            <person name="Kellis M."/>
            <person name="Leatherwood J."/>
            <person name="Levin H."/>
            <person name="Margalit H."/>
            <person name="Martienssen R."/>
            <person name="Nieduszynski C.A."/>
            <person name="Spatafora J.W."/>
            <person name="Friedman N."/>
            <person name="Dalgaard J.Z."/>
            <person name="Baumann P."/>
            <person name="Niki H."/>
            <person name="Regev A."/>
            <person name="Nusbaum C."/>
        </authorList>
    </citation>
    <scope>NUCLEOTIDE SEQUENCE [LARGE SCALE GENOMIC DNA]</scope>
    <source>
        <strain evidence="3">OY26 / ATCC MYA-4695 / CBS 11777 / NBRC 106824 / NRRL Y48691</strain>
    </source>
</reference>
<name>S9X4B6_SCHCR</name>
<evidence type="ECO:0000313" key="3">
    <source>
        <dbReference type="Proteomes" id="UP000015464"/>
    </source>
</evidence>
<dbReference type="HOGENOM" id="CLU_2074499_0_0_1"/>
<proteinExistence type="predicted"/>
<dbReference type="AlphaFoldDB" id="S9X4B6"/>
<dbReference type="OMA" id="IDESAYM"/>
<feature type="region of interest" description="Disordered" evidence="1">
    <location>
        <begin position="1"/>
        <end position="38"/>
    </location>
</feature>
<dbReference type="RefSeq" id="XP_013023292.1">
    <property type="nucleotide sequence ID" value="XM_013167838.1"/>
</dbReference>
<dbReference type="Proteomes" id="UP000015464">
    <property type="component" value="Unassembled WGS sequence"/>
</dbReference>
<feature type="compositionally biased region" description="Basic and acidic residues" evidence="1">
    <location>
        <begin position="1"/>
        <end position="17"/>
    </location>
</feature>
<keyword evidence="3" id="KW-1185">Reference proteome</keyword>
<evidence type="ECO:0000256" key="1">
    <source>
        <dbReference type="SAM" id="MobiDB-lite"/>
    </source>
</evidence>
<dbReference type="EMBL" id="KE546990">
    <property type="protein sequence ID" value="EPY51907.1"/>
    <property type="molecule type" value="Genomic_DNA"/>
</dbReference>
<protein>
    <submittedName>
        <fullName evidence="2">Uncharacterized protein</fullName>
    </submittedName>
</protein>